<accession>A0A1I2K108</accession>
<dbReference type="PANTHER" id="PTHR43143">
    <property type="entry name" value="METALLOPHOSPHOESTERASE, CALCINEURIN SUPERFAMILY"/>
    <property type="match status" value="1"/>
</dbReference>
<evidence type="ECO:0000259" key="1">
    <source>
        <dbReference type="Pfam" id="PF00149"/>
    </source>
</evidence>
<organism evidence="2 3">
    <name type="scientific">Sunxiuqinia elliptica</name>
    <dbReference type="NCBI Taxonomy" id="655355"/>
    <lineage>
        <taxon>Bacteria</taxon>
        <taxon>Pseudomonadati</taxon>
        <taxon>Bacteroidota</taxon>
        <taxon>Bacteroidia</taxon>
        <taxon>Marinilabiliales</taxon>
        <taxon>Prolixibacteraceae</taxon>
        <taxon>Sunxiuqinia</taxon>
    </lineage>
</organism>
<dbReference type="InterPro" id="IPR004843">
    <property type="entry name" value="Calcineurin-like_PHP"/>
</dbReference>
<proteinExistence type="predicted"/>
<dbReference type="PANTHER" id="PTHR43143:SF1">
    <property type="entry name" value="SERINE_THREONINE-PROTEIN PHOSPHATASE CPPED1"/>
    <property type="match status" value="1"/>
</dbReference>
<evidence type="ECO:0000313" key="3">
    <source>
        <dbReference type="Proteomes" id="UP000198964"/>
    </source>
</evidence>
<dbReference type="Proteomes" id="UP000198964">
    <property type="component" value="Unassembled WGS sequence"/>
</dbReference>
<name>A0A1I2K108_9BACT</name>
<dbReference type="SUPFAM" id="SSF56300">
    <property type="entry name" value="Metallo-dependent phosphatases"/>
    <property type="match status" value="1"/>
</dbReference>
<reference evidence="2 3" key="1">
    <citation type="submission" date="2016-10" db="EMBL/GenBank/DDBJ databases">
        <authorList>
            <person name="de Groot N.N."/>
        </authorList>
    </citation>
    <scope>NUCLEOTIDE SEQUENCE [LARGE SCALE GENOMIC DNA]</scope>
    <source>
        <strain evidence="2 3">CGMCC 1.9156</strain>
    </source>
</reference>
<feature type="domain" description="Calcineurin-like phosphoesterase" evidence="1">
    <location>
        <begin position="35"/>
        <end position="216"/>
    </location>
</feature>
<dbReference type="RefSeq" id="WP_093920894.1">
    <property type="nucleotide sequence ID" value="NZ_FONW01000010.1"/>
</dbReference>
<dbReference type="GO" id="GO:0016787">
    <property type="term" value="F:hydrolase activity"/>
    <property type="evidence" value="ECO:0007669"/>
    <property type="project" value="InterPro"/>
</dbReference>
<evidence type="ECO:0000313" key="2">
    <source>
        <dbReference type="EMBL" id="SFF58781.1"/>
    </source>
</evidence>
<protein>
    <submittedName>
        <fullName evidence="2">Calcineurin-like phosphoesterase</fullName>
    </submittedName>
</protein>
<keyword evidence="3" id="KW-1185">Reference proteome</keyword>
<dbReference type="Pfam" id="PF00149">
    <property type="entry name" value="Metallophos"/>
    <property type="match status" value="1"/>
</dbReference>
<dbReference type="EMBL" id="FONW01000010">
    <property type="protein sequence ID" value="SFF58781.1"/>
    <property type="molecule type" value="Genomic_DNA"/>
</dbReference>
<dbReference type="STRING" id="655355.SAMN05216283_11021"/>
<dbReference type="InterPro" id="IPR029052">
    <property type="entry name" value="Metallo-depent_PP-like"/>
</dbReference>
<dbReference type="AlphaFoldDB" id="A0A1I2K108"/>
<dbReference type="Gene3D" id="3.60.21.10">
    <property type="match status" value="1"/>
</dbReference>
<gene>
    <name evidence="2" type="ORF">SAMN05216283_11021</name>
</gene>
<sequence>MKRREFIRYSFGGASILMLPLGVNALTSGSKKRVRFGVCADVHKDIMHDTDERLQTFIDEASKQNLDFIIQLGDFCRPYQHNKEFLDIFNGYQGAKYHVIGNHDMDGGFSREQVLDFWGADSKYYSFDHNGFHFIVLDGNDQNPSPDKAKGYARFVGKEQLQWLENDLGATNLPCVVFSHQSFENEDSGIENQVQVRAILEKANKVVACFSGHHHTDYACSINGIYYIQINSMSYSWLGGDYQTIRYSKEIDEKYPWIKYTVPYEKPLFAFVELDKRNIQIEGAKSQFVGPGPNELGFPEQAKNSPVVPVISNRKIKY</sequence>
<dbReference type="InterPro" id="IPR051918">
    <property type="entry name" value="STPP_CPPED1"/>
</dbReference>